<dbReference type="EMBL" id="JBHMEA010000025">
    <property type="protein sequence ID" value="MFB9231719.1"/>
    <property type="molecule type" value="Genomic_DNA"/>
</dbReference>
<accession>A0ABV5JE51</accession>
<reference evidence="1 2" key="1">
    <citation type="submission" date="2024-09" db="EMBL/GenBank/DDBJ databases">
        <authorList>
            <person name="Sun Q."/>
            <person name="Mori K."/>
        </authorList>
    </citation>
    <scope>NUCLEOTIDE SEQUENCE [LARGE SCALE GENOMIC DNA]</scope>
    <source>
        <strain evidence="1 2">CECT 8726</strain>
    </source>
</reference>
<evidence type="ECO:0000313" key="1">
    <source>
        <dbReference type="EMBL" id="MFB9231719.1"/>
    </source>
</evidence>
<proteinExistence type="predicted"/>
<dbReference type="RefSeq" id="WP_213891003.1">
    <property type="nucleotide sequence ID" value="NZ_JAGFNU010000017.1"/>
</dbReference>
<evidence type="ECO:0000313" key="2">
    <source>
        <dbReference type="Proteomes" id="UP001589683"/>
    </source>
</evidence>
<comment type="caution">
    <text evidence="1">The sequence shown here is derived from an EMBL/GenBank/DDBJ whole genome shotgun (WGS) entry which is preliminary data.</text>
</comment>
<name>A0ABV5JE51_9RHOB</name>
<evidence type="ECO:0008006" key="3">
    <source>
        <dbReference type="Google" id="ProtNLM"/>
    </source>
</evidence>
<sequence>MTKYDPFKYFTSRDCLQNTISGRYCVLCQLHVWQIKLNWSVFSGQLDAFRTQAQSRNVSIKSEFDGLAGQSFRFTLKQAFDCKYVFVP</sequence>
<dbReference type="Proteomes" id="UP001589683">
    <property type="component" value="Unassembled WGS sequence"/>
</dbReference>
<protein>
    <recommendedName>
        <fullName evidence="3">Transposase</fullName>
    </recommendedName>
</protein>
<organism evidence="1 2">
    <name type="scientific">Pseudohalocynthiibacter aestuariivivens</name>
    <dbReference type="NCBI Taxonomy" id="1591409"/>
    <lineage>
        <taxon>Bacteria</taxon>
        <taxon>Pseudomonadati</taxon>
        <taxon>Pseudomonadota</taxon>
        <taxon>Alphaproteobacteria</taxon>
        <taxon>Rhodobacterales</taxon>
        <taxon>Paracoccaceae</taxon>
        <taxon>Pseudohalocynthiibacter</taxon>
    </lineage>
</organism>
<gene>
    <name evidence="1" type="ORF">ACFFUT_07970</name>
</gene>
<keyword evidence="2" id="KW-1185">Reference proteome</keyword>